<dbReference type="PANTHER" id="PTHR31379">
    <property type="entry name" value="F-BOX C PROTEIN-RELATED-RELATED"/>
    <property type="match status" value="1"/>
</dbReference>
<gene>
    <name evidence="1" type="primary">Cnig_chr_I.g171</name>
    <name evidence="1" type="ORF">B9Z55_000171</name>
</gene>
<reference evidence="2" key="1">
    <citation type="submission" date="2017-10" db="EMBL/GenBank/DDBJ databases">
        <title>Rapid genome shrinkage in a self-fertile nematode reveals novel sperm competition proteins.</title>
        <authorList>
            <person name="Yin D."/>
            <person name="Schwarz E.M."/>
            <person name="Thomas C.G."/>
            <person name="Felde R.L."/>
            <person name="Korf I.F."/>
            <person name="Cutter A.D."/>
            <person name="Schartner C.M."/>
            <person name="Ralston E.J."/>
            <person name="Meyer B.J."/>
            <person name="Haag E.S."/>
        </authorList>
    </citation>
    <scope>NUCLEOTIDE SEQUENCE [LARGE SCALE GENOMIC DNA]</scope>
    <source>
        <strain evidence="2">JU1422</strain>
    </source>
</reference>
<name>A0A2G5VH03_9PELO</name>
<dbReference type="InterPro" id="IPR021942">
    <property type="entry name" value="DUF3557"/>
</dbReference>
<evidence type="ECO:0008006" key="3">
    <source>
        <dbReference type="Google" id="ProtNLM"/>
    </source>
</evidence>
<comment type="caution">
    <text evidence="1">The sequence shown here is derived from an EMBL/GenBank/DDBJ whole genome shotgun (WGS) entry which is preliminary data.</text>
</comment>
<dbReference type="AlphaFoldDB" id="A0A2G5VH03"/>
<organism evidence="1 2">
    <name type="scientific">Caenorhabditis nigoni</name>
    <dbReference type="NCBI Taxonomy" id="1611254"/>
    <lineage>
        <taxon>Eukaryota</taxon>
        <taxon>Metazoa</taxon>
        <taxon>Ecdysozoa</taxon>
        <taxon>Nematoda</taxon>
        <taxon>Chromadorea</taxon>
        <taxon>Rhabditida</taxon>
        <taxon>Rhabditina</taxon>
        <taxon>Rhabditomorpha</taxon>
        <taxon>Rhabditoidea</taxon>
        <taxon>Rhabditidae</taxon>
        <taxon>Peloderinae</taxon>
        <taxon>Caenorhabditis</taxon>
    </lineage>
</organism>
<accession>A0A2G5VH03</accession>
<dbReference type="Proteomes" id="UP000230233">
    <property type="component" value="Chromosome I"/>
</dbReference>
<dbReference type="Pfam" id="PF12078">
    <property type="entry name" value="DUF3557"/>
    <property type="match status" value="1"/>
</dbReference>
<proteinExistence type="predicted"/>
<dbReference type="PANTHER" id="PTHR31379:SF1">
    <property type="entry name" value="F-BOX C PROTEIN-RELATED"/>
    <property type="match status" value="1"/>
</dbReference>
<evidence type="ECO:0000313" key="1">
    <source>
        <dbReference type="EMBL" id="PIC51044.1"/>
    </source>
</evidence>
<dbReference type="EMBL" id="PDUG01000001">
    <property type="protein sequence ID" value="PIC51044.1"/>
    <property type="molecule type" value="Genomic_DNA"/>
</dbReference>
<keyword evidence="2" id="KW-1185">Reference proteome</keyword>
<evidence type="ECO:0000313" key="2">
    <source>
        <dbReference type="Proteomes" id="UP000230233"/>
    </source>
</evidence>
<dbReference type="OrthoDB" id="5910451at2759"/>
<sequence>MPKSPSKQRLLNELSEIVFEYMEPNFRFLLSLRLPSLRSIEKRTHLKINLLYLRDNAIMIDKTTYTFSIDRRCKSKDLRFRVWDTVDYDVDEFGYEINTKYIMMNGDVFMENDSTRDKEDEESSYTTAKRKKEPKCKSTSKLAITPENGEPSIYTCSKPMKIYEGMKMLIAAIFGNRTVIWNVESMDIWTSNLRWIVSGVKPLVRNVELDCYDSVNLDSFRSICHPTSFPLKTLRFGLNLQILDHEILVNAEKLSVTARVGLALNISSMNQLMKVSNLKVQLFWTFPTFFAHLMDLWLAHGRSVGTSWSFKTEGSEPSEYIDILRGNAQVNESDRRQVKCFIVTRAR</sequence>
<protein>
    <recommendedName>
        <fullName evidence="3">F-box associated domain-containing protein</fullName>
    </recommendedName>
</protein>